<reference evidence="1 2" key="1">
    <citation type="journal article" date="2008" name="Nature">
        <title>The genome of Laccaria bicolor provides insights into mycorrhizal symbiosis.</title>
        <authorList>
            <person name="Martin F."/>
            <person name="Aerts A."/>
            <person name="Ahren D."/>
            <person name="Brun A."/>
            <person name="Danchin E.G.J."/>
            <person name="Duchaussoy F."/>
            <person name="Gibon J."/>
            <person name="Kohler A."/>
            <person name="Lindquist E."/>
            <person name="Pereda V."/>
            <person name="Salamov A."/>
            <person name="Shapiro H.J."/>
            <person name="Wuyts J."/>
            <person name="Blaudez D."/>
            <person name="Buee M."/>
            <person name="Brokstein P."/>
            <person name="Canbaeck B."/>
            <person name="Cohen D."/>
            <person name="Courty P.E."/>
            <person name="Coutinho P.M."/>
            <person name="Delaruelle C."/>
            <person name="Detter J.C."/>
            <person name="Deveau A."/>
            <person name="DiFazio S."/>
            <person name="Duplessis S."/>
            <person name="Fraissinet-Tachet L."/>
            <person name="Lucic E."/>
            <person name="Frey-Klett P."/>
            <person name="Fourrey C."/>
            <person name="Feussner I."/>
            <person name="Gay G."/>
            <person name="Grimwood J."/>
            <person name="Hoegger P.J."/>
            <person name="Jain P."/>
            <person name="Kilaru S."/>
            <person name="Labbe J."/>
            <person name="Lin Y.C."/>
            <person name="Legue V."/>
            <person name="Le Tacon F."/>
            <person name="Marmeisse R."/>
            <person name="Melayah D."/>
            <person name="Montanini B."/>
            <person name="Muratet M."/>
            <person name="Nehls U."/>
            <person name="Niculita-Hirzel H."/>
            <person name="Oudot-Le Secq M.P."/>
            <person name="Peter M."/>
            <person name="Quesneville H."/>
            <person name="Rajashekar B."/>
            <person name="Reich M."/>
            <person name="Rouhier N."/>
            <person name="Schmutz J."/>
            <person name="Yin T."/>
            <person name="Chalot M."/>
            <person name="Henrissat B."/>
            <person name="Kuees U."/>
            <person name="Lucas S."/>
            <person name="Van de Peer Y."/>
            <person name="Podila G.K."/>
            <person name="Polle A."/>
            <person name="Pukkila P.J."/>
            <person name="Richardson P.M."/>
            <person name="Rouze P."/>
            <person name="Sanders I.R."/>
            <person name="Stajich J.E."/>
            <person name="Tunlid A."/>
            <person name="Tuskan G."/>
            <person name="Grigoriev I.V."/>
        </authorList>
    </citation>
    <scope>NUCLEOTIDE SEQUENCE [LARGE SCALE GENOMIC DNA]</scope>
    <source>
        <strain evidence="2">S238N-H82 / ATCC MYA-4686</strain>
    </source>
</reference>
<name>B0DHF5_LACBS</name>
<evidence type="ECO:0000313" key="1">
    <source>
        <dbReference type="EMBL" id="EDR06097.1"/>
    </source>
</evidence>
<protein>
    <submittedName>
        <fullName evidence="1">Predicted protein</fullName>
    </submittedName>
</protein>
<gene>
    <name evidence="1" type="ORF">LACBIDRAFT_329227</name>
</gene>
<dbReference type="InParanoid" id="B0DHF5"/>
<dbReference type="RefSeq" id="XP_001883385.1">
    <property type="nucleotide sequence ID" value="XM_001883350.1"/>
</dbReference>
<keyword evidence="2" id="KW-1185">Reference proteome</keyword>
<proteinExistence type="predicted"/>
<accession>B0DHF5</accession>
<organism evidence="2">
    <name type="scientific">Laccaria bicolor (strain S238N-H82 / ATCC MYA-4686)</name>
    <name type="common">Bicoloured deceiver</name>
    <name type="synonym">Laccaria laccata var. bicolor</name>
    <dbReference type="NCBI Taxonomy" id="486041"/>
    <lineage>
        <taxon>Eukaryota</taxon>
        <taxon>Fungi</taxon>
        <taxon>Dikarya</taxon>
        <taxon>Basidiomycota</taxon>
        <taxon>Agaricomycotina</taxon>
        <taxon>Agaricomycetes</taxon>
        <taxon>Agaricomycetidae</taxon>
        <taxon>Agaricales</taxon>
        <taxon>Agaricineae</taxon>
        <taxon>Hydnangiaceae</taxon>
        <taxon>Laccaria</taxon>
    </lineage>
</organism>
<dbReference type="HOGENOM" id="CLU_428303_0_0_1"/>
<dbReference type="AlphaFoldDB" id="B0DHF5"/>
<evidence type="ECO:0000313" key="2">
    <source>
        <dbReference type="Proteomes" id="UP000001194"/>
    </source>
</evidence>
<dbReference type="EMBL" id="DS547110">
    <property type="protein sequence ID" value="EDR06097.1"/>
    <property type="molecule type" value="Genomic_DNA"/>
</dbReference>
<sequence>MSMATKKYAFHDLPQHSSPGPVKQMERYWRLCGLFSMSLCKKWKRAKLGLSESFQALEELSASASTEQIQEWEQQIKTANLNQAKDLSSMDIYYVKVKEAKTEKGIQLKLMTKEQKGKVKLGLTGWVNSSIKIQEAQAELAAFVKAQGSCPSADQKLEIMKHREKLSKRLEEFSEAGQGHFPNLEIIEGTIHDPLLSEEIVDDDDWSDCNEEAYNAVQGSDHDMKSALWAYNQARWALNQLNAPRGTHDHYKPIGKKDTRALTTVYDGNAQGQRNIALPWFWNMAVADDSSGSTYMEQDELKPDNPIHTLIPNKMNWTRPFFINKAKEWAGLRDLVPDKPEHVSFVEGQINYHPSLSNTTMSSTPVPSTQVPPVLQVEIDWMKDMIQGQKFEAHFGKCLLWVLPQEFQEVLDYWSSHFRTIHTAKLAKPIKPKFQISWDEYYAAEVGFMIDSIGMAFVHGHEFEVPVFLRSCIQCEPLHPDKAIQRDSVRPSYEFPWWITPKSYPKEGVYYMLSKSAKWYKWAEDSALPLAQINLQTSTLSPEDVSRLKPQLEQVQELIVERIEHAKAKVNFMTRQIRDWEDLVFLSSKLDAEKLQYCMSQLFYCLPLRWHDAKPLPNLFMPEVSQTGVFTDNGTNTMW</sequence>
<dbReference type="GeneID" id="6078862"/>
<dbReference type="KEGG" id="lbc:LACBIDRAFT_329227"/>
<dbReference type="Proteomes" id="UP000001194">
    <property type="component" value="Unassembled WGS sequence"/>
</dbReference>